<dbReference type="Proteomes" id="UP000032142">
    <property type="component" value="Unassembled WGS sequence"/>
</dbReference>
<sequence>MAESAESSKDYFVTTVNEDHATICWGCGLRLLLPTHAPVFKCGWCGAITSQNVNKTETKCLWGRRLQDHRELRWRSKSSAFHRLPFFSCFQYNLHFIHIRVCRVTYLATSKVQIPRALEWFRQRFGNSSIQGSYACFGELSSPTFSQGQNLPQPFKLTG</sequence>
<dbReference type="EMBL" id="KN406363">
    <property type="protein sequence ID" value="KHG16506.1"/>
    <property type="molecule type" value="Genomic_DNA"/>
</dbReference>
<protein>
    <submittedName>
        <fullName evidence="1">Uncharacterized protein</fullName>
    </submittedName>
</protein>
<name>A0A0B0NZH9_GOSAR</name>
<organism evidence="1 2">
    <name type="scientific">Gossypium arboreum</name>
    <name type="common">Tree cotton</name>
    <name type="synonym">Gossypium nanking</name>
    <dbReference type="NCBI Taxonomy" id="29729"/>
    <lineage>
        <taxon>Eukaryota</taxon>
        <taxon>Viridiplantae</taxon>
        <taxon>Streptophyta</taxon>
        <taxon>Embryophyta</taxon>
        <taxon>Tracheophyta</taxon>
        <taxon>Spermatophyta</taxon>
        <taxon>Magnoliopsida</taxon>
        <taxon>eudicotyledons</taxon>
        <taxon>Gunneridae</taxon>
        <taxon>Pentapetalae</taxon>
        <taxon>rosids</taxon>
        <taxon>malvids</taxon>
        <taxon>Malvales</taxon>
        <taxon>Malvaceae</taxon>
        <taxon>Malvoideae</taxon>
        <taxon>Gossypium</taxon>
    </lineage>
</organism>
<keyword evidence="2" id="KW-1185">Reference proteome</keyword>
<evidence type="ECO:0000313" key="2">
    <source>
        <dbReference type="Proteomes" id="UP000032142"/>
    </source>
</evidence>
<evidence type="ECO:0000313" key="1">
    <source>
        <dbReference type="EMBL" id="KHG16506.1"/>
    </source>
</evidence>
<accession>A0A0B0NZH9</accession>
<reference evidence="2" key="1">
    <citation type="submission" date="2014-09" db="EMBL/GenBank/DDBJ databases">
        <authorList>
            <person name="Mudge J."/>
            <person name="Ramaraj T."/>
            <person name="Lindquist I.E."/>
            <person name="Bharti A.K."/>
            <person name="Sundararajan A."/>
            <person name="Cameron C.T."/>
            <person name="Woodward J.E."/>
            <person name="May G.D."/>
            <person name="Brubaker C."/>
            <person name="Broadhvest J."/>
            <person name="Wilkins T.A."/>
        </authorList>
    </citation>
    <scope>NUCLEOTIDE SEQUENCE</scope>
    <source>
        <strain evidence="2">cv. AKA8401</strain>
    </source>
</reference>
<gene>
    <name evidence="1" type="ORF">F383_22200</name>
</gene>
<proteinExistence type="predicted"/>
<dbReference type="AlphaFoldDB" id="A0A0B0NZH9"/>